<evidence type="ECO:0000256" key="2">
    <source>
        <dbReference type="ARBA" id="ARBA00010400"/>
    </source>
</evidence>
<gene>
    <name evidence="6" type="ORF">PHYPSEUDO_004072</name>
</gene>
<sequence>MRFPCILLLVLACLAAISDAAPITGGSKLSTADFQTTHRSRVFNRPDAADKRRLKTHSAKTEAEEERAIVLPGLAKIKEWFQAFVLKIKLTFSEGRQLGAWQKEKKTPEDVFKLLRLDSGTGNLMANSKLKTWSVYMTMYNNKNPTKSVTMLGMFTKTYGDEAVAKMIEAARRSPKTKVLANQLQMQQLTGWAQNGLSTDIVFQLLKVGEGGLDKLMTNKALNVWFYYFNQMNRHNPDRQVELTKKLLTVYDDIPLAKAFEAATKVKRTEFIGTELQQAQFAKWLADGIDPATIFKSLKMDKVKWGVDPTAEVFRGYKTFYNANKT</sequence>
<comment type="domain">
    <text evidence="5">The RxLR-dEER motif acts to carry the protein into the host cell cytoplasm through binding to cell surface phosphatidylinositol-3-phosphate.</text>
</comment>
<feature type="signal peptide" evidence="5">
    <location>
        <begin position="1"/>
        <end position="20"/>
    </location>
</feature>
<comment type="caution">
    <text evidence="6">The sequence shown here is derived from an EMBL/GenBank/DDBJ whole genome shotgun (WGS) entry which is preliminary data.</text>
</comment>
<comment type="similarity">
    <text evidence="2 5">Belongs to the RxLR effector family.</text>
</comment>
<feature type="chain" id="PRO_5044955753" description="RxLR effector protein" evidence="5">
    <location>
        <begin position="21"/>
        <end position="326"/>
    </location>
</feature>
<evidence type="ECO:0000313" key="7">
    <source>
        <dbReference type="Proteomes" id="UP000694044"/>
    </source>
</evidence>
<dbReference type="Pfam" id="PF16810">
    <property type="entry name" value="RXLR"/>
    <property type="match status" value="1"/>
</dbReference>
<keyword evidence="4 5" id="KW-0732">Signal</keyword>
<evidence type="ECO:0000256" key="3">
    <source>
        <dbReference type="ARBA" id="ARBA00022525"/>
    </source>
</evidence>
<keyword evidence="3 5" id="KW-0964">Secreted</keyword>
<comment type="function">
    <text evidence="5">Effector that suppresses plant defense responses during pathogen infection.</text>
</comment>
<protein>
    <recommendedName>
        <fullName evidence="5">RxLR effector protein</fullName>
    </recommendedName>
</protein>
<reference evidence="6" key="1">
    <citation type="submission" date="2021-02" db="EMBL/GenBank/DDBJ databases">
        <authorList>
            <person name="Palmer J.M."/>
        </authorList>
    </citation>
    <scope>NUCLEOTIDE SEQUENCE</scope>
    <source>
        <strain evidence="6">SCRP734</strain>
    </source>
</reference>
<comment type="subcellular location">
    <subcellularLocation>
        <location evidence="1 5">Secreted</location>
    </subcellularLocation>
</comment>
<evidence type="ECO:0000256" key="4">
    <source>
        <dbReference type="ARBA" id="ARBA00022729"/>
    </source>
</evidence>
<dbReference type="AlphaFoldDB" id="A0A8T1VU45"/>
<proteinExistence type="inferred from homology"/>
<dbReference type="Proteomes" id="UP000694044">
    <property type="component" value="Unassembled WGS sequence"/>
</dbReference>
<evidence type="ECO:0000313" key="6">
    <source>
        <dbReference type="EMBL" id="KAG7383024.1"/>
    </source>
</evidence>
<dbReference type="InterPro" id="IPR031825">
    <property type="entry name" value="RXLR"/>
</dbReference>
<evidence type="ECO:0000256" key="5">
    <source>
        <dbReference type="RuleBase" id="RU367124"/>
    </source>
</evidence>
<evidence type="ECO:0000256" key="1">
    <source>
        <dbReference type="ARBA" id="ARBA00004613"/>
    </source>
</evidence>
<keyword evidence="7" id="KW-1185">Reference proteome</keyword>
<organism evidence="6 7">
    <name type="scientific">Phytophthora pseudosyringae</name>
    <dbReference type="NCBI Taxonomy" id="221518"/>
    <lineage>
        <taxon>Eukaryota</taxon>
        <taxon>Sar</taxon>
        <taxon>Stramenopiles</taxon>
        <taxon>Oomycota</taxon>
        <taxon>Peronosporomycetes</taxon>
        <taxon>Peronosporales</taxon>
        <taxon>Peronosporaceae</taxon>
        <taxon>Phytophthora</taxon>
    </lineage>
</organism>
<dbReference type="EMBL" id="JAGDFM010000189">
    <property type="protein sequence ID" value="KAG7383024.1"/>
    <property type="molecule type" value="Genomic_DNA"/>
</dbReference>
<name>A0A8T1VU45_9STRA</name>
<accession>A0A8T1VU45</accession>
<dbReference type="OrthoDB" id="123946at2759"/>